<evidence type="ECO:0008006" key="3">
    <source>
        <dbReference type="Google" id="ProtNLM"/>
    </source>
</evidence>
<organism evidence="1 2">
    <name type="scientific">Sulfobacillus benefaciens</name>
    <dbReference type="NCBI Taxonomy" id="453960"/>
    <lineage>
        <taxon>Bacteria</taxon>
        <taxon>Bacillati</taxon>
        <taxon>Bacillota</taxon>
        <taxon>Clostridia</taxon>
        <taxon>Eubacteriales</taxon>
        <taxon>Clostridiales Family XVII. Incertae Sedis</taxon>
        <taxon>Sulfobacillus</taxon>
    </lineage>
</organism>
<dbReference type="AlphaFoldDB" id="A0A2T2WTY5"/>
<gene>
    <name evidence="1" type="ORF">C7B46_20555</name>
</gene>
<name>A0A2T2WTY5_9FIRM</name>
<dbReference type="InterPro" id="IPR010982">
    <property type="entry name" value="Lambda_DNA-bd_dom_sf"/>
</dbReference>
<proteinExistence type="predicted"/>
<dbReference type="GO" id="GO:0003677">
    <property type="term" value="F:DNA binding"/>
    <property type="evidence" value="ECO:0007669"/>
    <property type="project" value="InterPro"/>
</dbReference>
<reference evidence="1 2" key="1">
    <citation type="journal article" date="2014" name="BMC Genomics">
        <title>Comparison of environmental and isolate Sulfobacillus genomes reveals diverse carbon, sulfur, nitrogen, and hydrogen metabolisms.</title>
        <authorList>
            <person name="Justice N.B."/>
            <person name="Norman A."/>
            <person name="Brown C.T."/>
            <person name="Singh A."/>
            <person name="Thomas B.C."/>
            <person name="Banfield J.F."/>
        </authorList>
    </citation>
    <scope>NUCLEOTIDE SEQUENCE [LARGE SCALE GENOMIC DNA]</scope>
    <source>
        <strain evidence="1">AMDSBA4</strain>
    </source>
</reference>
<accession>A0A2T2WTY5</accession>
<evidence type="ECO:0000313" key="1">
    <source>
        <dbReference type="EMBL" id="PSR25708.1"/>
    </source>
</evidence>
<evidence type="ECO:0000313" key="2">
    <source>
        <dbReference type="Proteomes" id="UP000242972"/>
    </source>
</evidence>
<dbReference type="Proteomes" id="UP000242972">
    <property type="component" value="Unassembled WGS sequence"/>
</dbReference>
<dbReference type="EMBL" id="PXYW01000147">
    <property type="protein sequence ID" value="PSR25708.1"/>
    <property type="molecule type" value="Genomic_DNA"/>
</dbReference>
<sequence length="103" mass="11815">MRHLPSDIVHDDQALREFLKTDWILQTLLLLETARKNCQYSPQELADRLGTTPAVILRTEHDSTGQISVRRYAEWLLACNIVPQPLVVDPWLDVKADAIRHSS</sequence>
<comment type="caution">
    <text evidence="1">The sequence shown here is derived from an EMBL/GenBank/DDBJ whole genome shotgun (WGS) entry which is preliminary data.</text>
</comment>
<dbReference type="SUPFAM" id="SSF47413">
    <property type="entry name" value="lambda repressor-like DNA-binding domains"/>
    <property type="match status" value="1"/>
</dbReference>
<protein>
    <recommendedName>
        <fullName evidence="3">XRE family transcriptional regulator</fullName>
    </recommendedName>
</protein>